<evidence type="ECO:0000256" key="5">
    <source>
        <dbReference type="ARBA" id="ARBA00023136"/>
    </source>
</evidence>
<dbReference type="PANTHER" id="PTHR30287">
    <property type="entry name" value="MEMBRANE COMPONENT OF PREDICTED ABC SUPERFAMILY METABOLITE UPTAKE TRANSPORTER"/>
    <property type="match status" value="1"/>
</dbReference>
<feature type="transmembrane region" description="Helical" evidence="6">
    <location>
        <begin position="793"/>
        <end position="819"/>
    </location>
</feature>
<dbReference type="Proteomes" id="UP000829758">
    <property type="component" value="Chromosome"/>
</dbReference>
<feature type="transmembrane region" description="Helical" evidence="6">
    <location>
        <begin position="395"/>
        <end position="414"/>
    </location>
</feature>
<feature type="transmembrane region" description="Helical" evidence="6">
    <location>
        <begin position="303"/>
        <end position="326"/>
    </location>
</feature>
<evidence type="ECO:0000256" key="1">
    <source>
        <dbReference type="ARBA" id="ARBA00004651"/>
    </source>
</evidence>
<name>A0A9X1SAF3_9MICC</name>
<evidence type="ECO:0000313" key="11">
    <source>
        <dbReference type="Proteomes" id="UP001155145"/>
    </source>
</evidence>
<dbReference type="AlphaFoldDB" id="A0A9X1SAF3"/>
<reference evidence="8" key="1">
    <citation type="submission" date="2021-10" db="EMBL/GenBank/DDBJ databases">
        <title>Novel species in genus Arthrobacter.</title>
        <authorList>
            <person name="Liu Y."/>
        </authorList>
    </citation>
    <scope>NUCLEOTIDE SEQUENCE</scope>
    <source>
        <strain evidence="10">zg-Y462</strain>
        <strain evidence="8">Zg-Y462</strain>
    </source>
</reference>
<feature type="transmembrane region" description="Helical" evidence="6">
    <location>
        <begin position="420"/>
        <end position="446"/>
    </location>
</feature>
<feature type="transmembrane region" description="Helical" evidence="6">
    <location>
        <begin position="16"/>
        <end position="37"/>
    </location>
</feature>
<dbReference type="InterPro" id="IPR003838">
    <property type="entry name" value="ABC3_permease_C"/>
</dbReference>
<evidence type="ECO:0000256" key="6">
    <source>
        <dbReference type="SAM" id="Phobius"/>
    </source>
</evidence>
<dbReference type="InterPro" id="IPR038766">
    <property type="entry name" value="Membrane_comp_ABC_pdt"/>
</dbReference>
<feature type="transmembrane region" description="Helical" evidence="6">
    <location>
        <begin position="346"/>
        <end position="365"/>
    </location>
</feature>
<keyword evidence="2" id="KW-1003">Cell membrane</keyword>
<organism evidence="8 11">
    <name type="scientific">Arthrobacter zhangbolii</name>
    <dbReference type="NCBI Taxonomy" id="2886936"/>
    <lineage>
        <taxon>Bacteria</taxon>
        <taxon>Bacillati</taxon>
        <taxon>Actinomycetota</taxon>
        <taxon>Actinomycetes</taxon>
        <taxon>Micrococcales</taxon>
        <taxon>Micrococcaceae</taxon>
        <taxon>Arthrobacter</taxon>
    </lineage>
</organism>
<accession>A0A9X1SAF3</accession>
<dbReference type="Proteomes" id="UP001155145">
    <property type="component" value="Unassembled WGS sequence"/>
</dbReference>
<feature type="transmembrane region" description="Helical" evidence="6">
    <location>
        <begin position="757"/>
        <end position="781"/>
    </location>
</feature>
<evidence type="ECO:0000256" key="4">
    <source>
        <dbReference type="ARBA" id="ARBA00022989"/>
    </source>
</evidence>
<dbReference type="PANTHER" id="PTHR30287:SF1">
    <property type="entry name" value="INNER MEMBRANE PROTEIN"/>
    <property type="match status" value="1"/>
</dbReference>
<keyword evidence="5 6" id="KW-0472">Membrane</keyword>
<dbReference type="RefSeq" id="WP_227929242.1">
    <property type="nucleotide sequence ID" value="NZ_CP094984.1"/>
</dbReference>
<evidence type="ECO:0000259" key="7">
    <source>
        <dbReference type="Pfam" id="PF02687"/>
    </source>
</evidence>
<feature type="transmembrane region" description="Helical" evidence="6">
    <location>
        <begin position="704"/>
        <end position="730"/>
    </location>
</feature>
<evidence type="ECO:0000256" key="3">
    <source>
        <dbReference type="ARBA" id="ARBA00022692"/>
    </source>
</evidence>
<dbReference type="EMBL" id="CP094984">
    <property type="protein sequence ID" value="UON92289.1"/>
    <property type="molecule type" value="Genomic_DNA"/>
</dbReference>
<evidence type="ECO:0000256" key="2">
    <source>
        <dbReference type="ARBA" id="ARBA00022475"/>
    </source>
</evidence>
<evidence type="ECO:0000313" key="10">
    <source>
        <dbReference type="Proteomes" id="UP000829758"/>
    </source>
</evidence>
<proteinExistence type="predicted"/>
<evidence type="ECO:0000313" key="8">
    <source>
        <dbReference type="EMBL" id="MCC3273476.1"/>
    </source>
</evidence>
<keyword evidence="3 6" id="KW-0812">Transmembrane</keyword>
<feature type="domain" description="ABC3 transporter permease C-terminal" evidence="7">
    <location>
        <begin position="707"/>
        <end position="820"/>
    </location>
</feature>
<feature type="transmembrane region" description="Helical" evidence="6">
    <location>
        <begin position="247"/>
        <end position="276"/>
    </location>
</feature>
<keyword evidence="10" id="KW-1185">Reference proteome</keyword>
<protein>
    <submittedName>
        <fullName evidence="8">ABC transporter permease</fullName>
    </submittedName>
</protein>
<gene>
    <name evidence="8" type="ORF">LJ755_12140</name>
    <name evidence="9" type="ORF">MUK71_01130</name>
</gene>
<feature type="domain" description="ABC3 transporter permease C-terminal" evidence="7">
    <location>
        <begin position="255"/>
        <end position="374"/>
    </location>
</feature>
<dbReference type="GO" id="GO:0005886">
    <property type="term" value="C:plasma membrane"/>
    <property type="evidence" value="ECO:0007669"/>
    <property type="project" value="UniProtKB-SubCell"/>
</dbReference>
<evidence type="ECO:0000313" key="9">
    <source>
        <dbReference type="EMBL" id="UON92289.1"/>
    </source>
</evidence>
<keyword evidence="4 6" id="KW-1133">Transmembrane helix</keyword>
<feature type="transmembrane region" description="Helical" evidence="6">
    <location>
        <begin position="475"/>
        <end position="495"/>
    </location>
</feature>
<sequence length="825" mass="83120">MWSFAKESIRHHRGGFAGVFVAVFLCAALITAMGVLIESGLRGGTDAQRLQAADVVVGAPQSLPVVEDMDAPFSERVLLPEDVAAAIADVPGVGQAVGTVSIPLADDGGRSLSAAAWDSAALAPYELTAGEAPRAATDVVVDGSFGAAPGERLMLSHGGVPSEYTVSGIASAQDAGSTPAVFLSAAGADALWPHPGSVATVGVIADSSVDPEQLAADIENRVDGVVTYTGDRRGDVENLGGSAARSMLLLLSGSLAGVAVMTAVFVTAGTLSLSILGRRREFAMLRAVGASSGQTLGMIIREVLLVSGAAAVLGAAQGFGLAYLLGAQFTAGGIIPEDFALAYSPLPALAAVVLSVAAAVGASLVSARGTVRMAPTTALREAVTEKSQLGRGRRLGGVSLVAAGLVAALLPAALPGTAGLAVAASSVLLLIIGAGMLGPWIVAGVLRLVKPLLGRSPSASLALAEANASAFPRRLASGIIPLALAIALGSVQLFMPTTVESEADRQSRDGMVADYMVSAPASGISAELAADVAGLPAVDTATPVAHSAVLADLRFLGTEDGMEAYGIQGVDPQDLGATLDLDVIEGSLDRLAEPETVALSVNLARESGVGLGEEFAFHYGDGTETSAVVVATYQRGLGFGDVTVANDTLLQHTTAGLNDYLLVNAADGAAGSDLADQLAGLGLTAADRDAAGAAGAAERQAESWVNIIAMLVLLGYVGLSVVNSLVMATARRRPELMLLRSLGASDRQLRRMTGAESLLLVVAAVVLGTALAIPPLMGIAVNVSGIPLPTIQPWVYLGLAGAAAVIGFGSVSVATRAALREEKQR</sequence>
<comment type="subcellular location">
    <subcellularLocation>
        <location evidence="1">Cell membrane</location>
        <topology evidence="1">Multi-pass membrane protein</topology>
    </subcellularLocation>
</comment>
<dbReference type="Pfam" id="PF02687">
    <property type="entry name" value="FtsX"/>
    <property type="match status" value="2"/>
</dbReference>
<dbReference type="EMBL" id="JAJFZT010000008">
    <property type="protein sequence ID" value="MCC3273476.1"/>
    <property type="molecule type" value="Genomic_DNA"/>
</dbReference>